<name>A0A2K3L0W5_TRIPR</name>
<accession>A0A2K3L0W5</accession>
<evidence type="ECO:0000313" key="1">
    <source>
        <dbReference type="EMBL" id="PNX72168.1"/>
    </source>
</evidence>
<sequence length="74" mass="8413">DIDDIFNPEGYLPWMGLGSAFTDTSTEAAAYYPGKFFELANSSDKDFWIVKSELEPELEQRIVVLLTKVIFGFK</sequence>
<evidence type="ECO:0000313" key="2">
    <source>
        <dbReference type="Proteomes" id="UP000236291"/>
    </source>
</evidence>
<gene>
    <name evidence="1" type="ORF">L195_g028058</name>
</gene>
<reference evidence="1 2" key="1">
    <citation type="journal article" date="2014" name="Am. J. Bot.">
        <title>Genome assembly and annotation for red clover (Trifolium pratense; Fabaceae).</title>
        <authorList>
            <person name="Istvanek J."/>
            <person name="Jaros M."/>
            <person name="Krenek A."/>
            <person name="Repkova J."/>
        </authorList>
    </citation>
    <scope>NUCLEOTIDE SEQUENCE [LARGE SCALE GENOMIC DNA]</scope>
    <source>
        <strain evidence="2">cv. Tatra</strain>
        <tissue evidence="1">Young leaves</tissue>
    </source>
</reference>
<protein>
    <submittedName>
        <fullName evidence="1">Pectin methyl-esterase PER</fullName>
    </submittedName>
</protein>
<dbReference type="EMBL" id="ASHM01024297">
    <property type="protein sequence ID" value="PNX72168.1"/>
    <property type="molecule type" value="Genomic_DNA"/>
</dbReference>
<dbReference type="AlphaFoldDB" id="A0A2K3L0W5"/>
<feature type="non-terminal residue" evidence="1">
    <location>
        <position position="1"/>
    </location>
</feature>
<dbReference type="Proteomes" id="UP000236291">
    <property type="component" value="Unassembled WGS sequence"/>
</dbReference>
<comment type="caution">
    <text evidence="1">The sequence shown here is derived from an EMBL/GenBank/DDBJ whole genome shotgun (WGS) entry which is preliminary data.</text>
</comment>
<organism evidence="1 2">
    <name type="scientific">Trifolium pratense</name>
    <name type="common">Red clover</name>
    <dbReference type="NCBI Taxonomy" id="57577"/>
    <lineage>
        <taxon>Eukaryota</taxon>
        <taxon>Viridiplantae</taxon>
        <taxon>Streptophyta</taxon>
        <taxon>Embryophyta</taxon>
        <taxon>Tracheophyta</taxon>
        <taxon>Spermatophyta</taxon>
        <taxon>Magnoliopsida</taxon>
        <taxon>eudicotyledons</taxon>
        <taxon>Gunneridae</taxon>
        <taxon>Pentapetalae</taxon>
        <taxon>rosids</taxon>
        <taxon>fabids</taxon>
        <taxon>Fabales</taxon>
        <taxon>Fabaceae</taxon>
        <taxon>Papilionoideae</taxon>
        <taxon>50 kb inversion clade</taxon>
        <taxon>NPAAA clade</taxon>
        <taxon>Hologalegina</taxon>
        <taxon>IRL clade</taxon>
        <taxon>Trifolieae</taxon>
        <taxon>Trifolium</taxon>
    </lineage>
</organism>
<reference evidence="1 2" key="2">
    <citation type="journal article" date="2017" name="Front. Plant Sci.">
        <title>Gene Classification and Mining of Molecular Markers Useful in Red Clover (Trifolium pratense) Breeding.</title>
        <authorList>
            <person name="Istvanek J."/>
            <person name="Dluhosova J."/>
            <person name="Dluhos P."/>
            <person name="Patkova L."/>
            <person name="Nedelnik J."/>
            <person name="Repkova J."/>
        </authorList>
    </citation>
    <scope>NUCLEOTIDE SEQUENCE [LARGE SCALE GENOMIC DNA]</scope>
    <source>
        <strain evidence="2">cv. Tatra</strain>
        <tissue evidence="1">Young leaves</tissue>
    </source>
</reference>
<proteinExistence type="predicted"/>